<dbReference type="EMBL" id="BIMW01000220">
    <property type="protein sequence ID" value="GCE96658.1"/>
    <property type="molecule type" value="Genomic_DNA"/>
</dbReference>
<dbReference type="InterPro" id="IPR029060">
    <property type="entry name" value="PIN-like_dom_sf"/>
</dbReference>
<dbReference type="SUPFAM" id="SSF88723">
    <property type="entry name" value="PIN domain-like"/>
    <property type="match status" value="1"/>
</dbReference>
<evidence type="ECO:0000259" key="1">
    <source>
        <dbReference type="Pfam" id="PF01850"/>
    </source>
</evidence>
<dbReference type="Pfam" id="PF01850">
    <property type="entry name" value="PIN"/>
    <property type="match status" value="1"/>
</dbReference>
<keyword evidence="3" id="KW-1185">Reference proteome</keyword>
<comment type="caution">
    <text evidence="2">The sequence shown here is derived from an EMBL/GenBank/DDBJ whole genome shotgun (WGS) entry which is preliminary data.</text>
</comment>
<accession>A0A5M3TF45</accession>
<feature type="domain" description="PIN" evidence="1">
    <location>
        <begin position="3"/>
        <end position="121"/>
    </location>
</feature>
<reference evidence="2 3" key="1">
    <citation type="journal article" date="2019" name="J Genomics">
        <title>The Draft Genome of a Hydrogen-producing Cyanobacterium, Arthrospira platensis NIES-46.</title>
        <authorList>
            <person name="Suzuki S."/>
            <person name="Yamaguchi H."/>
            <person name="Kawachi M."/>
        </authorList>
    </citation>
    <scope>NUCLEOTIDE SEQUENCE [LARGE SCALE GENOMIC DNA]</scope>
    <source>
        <strain evidence="2 3">NIES-46</strain>
    </source>
</reference>
<dbReference type="Proteomes" id="UP000326169">
    <property type="component" value="Unassembled WGS sequence"/>
</dbReference>
<evidence type="ECO:0000313" key="2">
    <source>
        <dbReference type="EMBL" id="GCE96658.1"/>
    </source>
</evidence>
<gene>
    <name evidence="2" type="ORF">NIES46_47300</name>
</gene>
<evidence type="ECO:0000313" key="3">
    <source>
        <dbReference type="Proteomes" id="UP000326169"/>
    </source>
</evidence>
<sequence length="145" mass="16507">MRVYLDTSVLNRPFDDQSQVKIFLETQAFLLILTLIESQQIALVSSSVLDYENSRNSRLERANAVNLWLSLSKIYQKLTPKIRLRAKALEEMGVKSLDALHIASAEASGSDYFLTCDKRLINRCQGLDLPVMNPTYFITEVDYEG</sequence>
<organism evidence="2 3">
    <name type="scientific">Limnospira platensis NIES-46</name>
    <dbReference type="NCBI Taxonomy" id="1236695"/>
    <lineage>
        <taxon>Bacteria</taxon>
        <taxon>Bacillati</taxon>
        <taxon>Cyanobacteriota</taxon>
        <taxon>Cyanophyceae</taxon>
        <taxon>Oscillatoriophycideae</taxon>
        <taxon>Oscillatoriales</taxon>
        <taxon>Sirenicapillariaceae</taxon>
        <taxon>Limnospira</taxon>
    </lineage>
</organism>
<proteinExistence type="predicted"/>
<dbReference type="InterPro" id="IPR002716">
    <property type="entry name" value="PIN_dom"/>
</dbReference>
<dbReference type="Gene3D" id="3.40.50.1010">
    <property type="entry name" value="5'-nuclease"/>
    <property type="match status" value="1"/>
</dbReference>
<name>A0A5M3TF45_LIMPL</name>
<protein>
    <recommendedName>
        <fullName evidence="1">PIN domain-containing protein</fullName>
    </recommendedName>
</protein>